<dbReference type="GeneID" id="51370453"/>
<sequence length="239" mass="26431">MARLKDRGIIAKRDPNFARRLEITAELHDTSKPAAPVTSQKPGAADPNPASTVAKKPERLVPTPAPTEKPAKIEPAVTPMEQTKPVAEATSEAQREAEAPIPGAAIASQKKRAGGKDAERKKIRVTFRMPTDLVSRAEVWATKARCPVGAVIRKGFKELRPVLIEQIERGIRYTEIPHERISDASYNFDTTMMVSAEAYAKLAAEIDPEDMTGLEAPMSRWTRVKFIESLDRYLTQKGY</sequence>
<evidence type="ECO:0000313" key="3">
    <source>
        <dbReference type="Proteomes" id="UP000326453"/>
    </source>
</evidence>
<protein>
    <submittedName>
        <fullName evidence="2">Uncharacterized protein</fullName>
    </submittedName>
</protein>
<keyword evidence="2" id="KW-0614">Plasmid</keyword>
<dbReference type="Proteomes" id="UP000326453">
    <property type="component" value="Plasmid pPAN1"/>
</dbReference>
<dbReference type="EMBL" id="CP044424">
    <property type="protein sequence ID" value="QFG36121.1"/>
    <property type="molecule type" value="Genomic_DNA"/>
</dbReference>
<organism evidence="2 3">
    <name type="scientific">Paracoccus pantotrophus</name>
    <name type="common">Thiosphaera pantotropha</name>
    <dbReference type="NCBI Taxonomy" id="82367"/>
    <lineage>
        <taxon>Bacteria</taxon>
        <taxon>Pseudomonadati</taxon>
        <taxon>Pseudomonadota</taxon>
        <taxon>Alphaproteobacteria</taxon>
        <taxon>Rhodobacterales</taxon>
        <taxon>Paracoccaceae</taxon>
        <taxon>Paracoccus</taxon>
    </lineage>
</organism>
<proteinExistence type="predicted"/>
<evidence type="ECO:0000256" key="1">
    <source>
        <dbReference type="SAM" id="MobiDB-lite"/>
    </source>
</evidence>
<name>A0AAE6TT13_PARPN</name>
<gene>
    <name evidence="2" type="ORF">ESD82_07740</name>
</gene>
<dbReference type="KEGG" id="ppan:ESD82_07740"/>
<dbReference type="AlphaFoldDB" id="A0AAE6TT13"/>
<geneLocation type="plasmid" evidence="3">
    <name>ppan1</name>
</geneLocation>
<evidence type="ECO:0000313" key="2">
    <source>
        <dbReference type="EMBL" id="QFG36121.1"/>
    </source>
</evidence>
<dbReference type="RefSeq" id="WP_147429459.1">
    <property type="nucleotide sequence ID" value="NZ_CP044424.1"/>
</dbReference>
<feature type="region of interest" description="Disordered" evidence="1">
    <location>
        <begin position="24"/>
        <end position="119"/>
    </location>
</feature>
<reference evidence="2 3" key="1">
    <citation type="submission" date="2019-01" db="EMBL/GenBank/DDBJ databases">
        <title>Complete Genome Sequence and Annotation of the Paracoccus pantotrophus type strain DSM 2944.</title>
        <authorList>
            <person name="Bockwoldt J.A."/>
            <person name="Zimmermann M."/>
            <person name="Tiso T."/>
            <person name="Blank L.M."/>
        </authorList>
    </citation>
    <scope>NUCLEOTIDE SEQUENCE [LARGE SCALE GENOMIC DNA]</scope>
    <source>
        <strain evidence="2 3">DSM 2944</strain>
        <plasmid evidence="3">ppan1</plasmid>
    </source>
</reference>
<accession>A0AAE6TT13</accession>